<dbReference type="Ensembl" id="ENSBIXT00000026926.1">
    <property type="protein sequence ID" value="ENSBIXP00000036493.1"/>
    <property type="gene ID" value="ENSBIXG00000003606.1"/>
</dbReference>
<dbReference type="InterPro" id="IPR000477">
    <property type="entry name" value="RT_dom"/>
</dbReference>
<dbReference type="GO" id="GO:0003964">
    <property type="term" value="F:RNA-directed DNA polymerase activity"/>
    <property type="evidence" value="ECO:0007669"/>
    <property type="project" value="UniProtKB-EC"/>
</dbReference>
<dbReference type="SUPFAM" id="SSF56672">
    <property type="entry name" value="DNA/RNA polymerases"/>
    <property type="match status" value="1"/>
</dbReference>
<keyword evidence="4" id="KW-1185">Reference proteome</keyword>
<evidence type="ECO:0000313" key="3">
    <source>
        <dbReference type="Ensembl" id="ENSBIXP00000036493.1"/>
    </source>
</evidence>
<name>A0A4W2ELE2_BOBOX</name>
<evidence type="ECO:0000313" key="4">
    <source>
        <dbReference type="Proteomes" id="UP000314981"/>
    </source>
</evidence>
<organism evidence="3 4">
    <name type="scientific">Bos indicus x Bos taurus</name>
    <name type="common">Hybrid cattle</name>
    <dbReference type="NCBI Taxonomy" id="30522"/>
    <lineage>
        <taxon>Eukaryota</taxon>
        <taxon>Metazoa</taxon>
        <taxon>Chordata</taxon>
        <taxon>Craniata</taxon>
        <taxon>Vertebrata</taxon>
        <taxon>Euteleostomi</taxon>
        <taxon>Mammalia</taxon>
        <taxon>Eutheria</taxon>
        <taxon>Laurasiatheria</taxon>
        <taxon>Artiodactyla</taxon>
        <taxon>Ruminantia</taxon>
        <taxon>Pecora</taxon>
        <taxon>Bovidae</taxon>
        <taxon>Bovinae</taxon>
        <taxon>Bos</taxon>
    </lineage>
</organism>
<dbReference type="PROSITE" id="PS50878">
    <property type="entry name" value="RT_POL"/>
    <property type="match status" value="1"/>
</dbReference>
<dbReference type="PANTHER" id="PTHR47027:SF8">
    <property type="entry name" value="RIBONUCLEASE H"/>
    <property type="match status" value="1"/>
</dbReference>
<evidence type="ECO:0000256" key="1">
    <source>
        <dbReference type="ARBA" id="ARBA00012493"/>
    </source>
</evidence>
<dbReference type="PANTHER" id="PTHR47027">
    <property type="entry name" value="REVERSE TRANSCRIPTASE DOMAIN-CONTAINING PROTEIN"/>
    <property type="match status" value="1"/>
</dbReference>
<reference evidence="3 4" key="1">
    <citation type="submission" date="2018-11" db="EMBL/GenBank/DDBJ databases">
        <title>Haplotype-resolved cattle genomes.</title>
        <authorList>
            <person name="Low W.Y."/>
            <person name="Tearle R."/>
            <person name="Bickhart D.M."/>
            <person name="Rosen B.D."/>
            <person name="Koren S."/>
            <person name="Rhie A."/>
            <person name="Hiendleder S."/>
            <person name="Phillippy A.M."/>
            <person name="Smith T.P.L."/>
            <person name="Williams J.L."/>
        </authorList>
    </citation>
    <scope>NUCLEOTIDE SEQUENCE [LARGE SCALE GENOMIC DNA]</scope>
</reference>
<evidence type="ECO:0000259" key="2">
    <source>
        <dbReference type="PROSITE" id="PS50878"/>
    </source>
</evidence>
<dbReference type="InterPro" id="IPR043502">
    <property type="entry name" value="DNA/RNA_pol_sf"/>
</dbReference>
<proteinExistence type="predicted"/>
<dbReference type="Proteomes" id="UP000314981">
    <property type="component" value="Chromosome 8"/>
</dbReference>
<dbReference type="EC" id="2.7.7.49" evidence="1"/>
<reference evidence="3" key="3">
    <citation type="submission" date="2025-09" db="UniProtKB">
        <authorList>
            <consortium name="Ensembl"/>
        </authorList>
    </citation>
    <scope>IDENTIFICATION</scope>
</reference>
<reference evidence="3" key="2">
    <citation type="submission" date="2025-08" db="UniProtKB">
        <authorList>
            <consortium name="Ensembl"/>
        </authorList>
    </citation>
    <scope>IDENTIFICATION</scope>
</reference>
<dbReference type="AlphaFoldDB" id="A0A4W2ELE2"/>
<dbReference type="CDD" id="cd01650">
    <property type="entry name" value="RT_nLTR_like"/>
    <property type="match status" value="1"/>
</dbReference>
<protein>
    <recommendedName>
        <fullName evidence="1">RNA-directed DNA polymerase</fullName>
        <ecNumber evidence="1">2.7.7.49</ecNumber>
    </recommendedName>
</protein>
<accession>A0A4W2ELE2</accession>
<feature type="domain" description="Reverse transcriptase" evidence="2">
    <location>
        <begin position="41"/>
        <end position="294"/>
    </location>
</feature>
<sequence length="437" mass="49545">MAAVTICITTNKASGGDGIPVELFQILKDDAMQVLHSICQHIWKTQQWPQDWKRSVFIPIPKKGNAKECSNYHTIALISHASKVMLKILQARLQQYMNRELPDVQAGFRKGRGNRSNCQHPLDHQKSKIFQKNIYFCFIDYAKAFDSVDHNKLWKILKEMGIPDHLICLLRNLYAGQEATVRTGHGTTDWFQIGKGVHQGCILSPCLFNLYAEYIMRNAGLEETQAGIKIAGRNLNNLRYADDTTLMAESEEELKSLLMKVKVETLRNEILPLTWGQSCIWALLSFQAILGPGIILEIPSVPLRVIQTLPPNTRSQADTSKRWYQPRLFSLPDDTFISNPGSSRPQVIPSQVNCANIVQSHSATLPSNDMKFFALTGEIRKTVGVNAKYLILKHHTVIQTLNQVPYFLPKLPTEKSAEHIEVVDICVKDWMWSLKVN</sequence>
<dbReference type="Pfam" id="PF00078">
    <property type="entry name" value="RVT_1"/>
    <property type="match status" value="1"/>
</dbReference>